<accession>A0A9N8YN48</accession>
<dbReference type="Gene3D" id="3.40.50.300">
    <property type="entry name" value="P-loop containing nucleotide triphosphate hydrolases"/>
    <property type="match status" value="1"/>
</dbReference>
<dbReference type="SUPFAM" id="SSF52540">
    <property type="entry name" value="P-loop containing nucleoside triphosphate hydrolases"/>
    <property type="match status" value="1"/>
</dbReference>
<dbReference type="AlphaFoldDB" id="A0A9N8YN48"/>
<dbReference type="SMART" id="SM00382">
    <property type="entry name" value="AAA"/>
    <property type="match status" value="1"/>
</dbReference>
<dbReference type="GO" id="GO:0000731">
    <property type="term" value="P:DNA synthesis involved in DNA repair"/>
    <property type="evidence" value="ECO:0007669"/>
    <property type="project" value="TreeGrafter"/>
</dbReference>
<evidence type="ECO:0000256" key="3">
    <source>
        <dbReference type="ARBA" id="ARBA00022840"/>
    </source>
</evidence>
<dbReference type="InterPro" id="IPR008921">
    <property type="entry name" value="DNA_pol3_clamp-load_cplx_C"/>
</dbReference>
<reference evidence="6" key="1">
    <citation type="submission" date="2021-06" db="EMBL/GenBank/DDBJ databases">
        <authorList>
            <person name="Kallberg Y."/>
            <person name="Tangrot J."/>
            <person name="Rosling A."/>
        </authorList>
    </citation>
    <scope>NUCLEOTIDE SEQUENCE</scope>
    <source>
        <strain evidence="6">AZ414A</strain>
    </source>
</reference>
<dbReference type="OrthoDB" id="10265467at2759"/>
<dbReference type="InterPro" id="IPR021886">
    <property type="entry name" value="MgsA_C"/>
</dbReference>
<dbReference type="PANTHER" id="PTHR13779:SF7">
    <property type="entry name" value="ATPASE WRNIP1"/>
    <property type="match status" value="1"/>
</dbReference>
<evidence type="ECO:0000313" key="6">
    <source>
        <dbReference type="EMBL" id="CAG8435012.1"/>
    </source>
</evidence>
<dbReference type="GO" id="GO:0005634">
    <property type="term" value="C:nucleus"/>
    <property type="evidence" value="ECO:0007669"/>
    <property type="project" value="TreeGrafter"/>
</dbReference>
<comment type="caution">
    <text evidence="6">The sequence shown here is derived from an EMBL/GenBank/DDBJ whole genome shotgun (WGS) entry which is preliminary data.</text>
</comment>
<dbReference type="Proteomes" id="UP000789706">
    <property type="component" value="Unassembled WGS sequence"/>
</dbReference>
<dbReference type="InterPro" id="IPR003959">
    <property type="entry name" value="ATPase_AAA_core"/>
</dbReference>
<dbReference type="Pfam" id="PF00004">
    <property type="entry name" value="AAA"/>
    <property type="match status" value="1"/>
</dbReference>
<feature type="compositionally biased region" description="Polar residues" evidence="4">
    <location>
        <begin position="1"/>
        <end position="12"/>
    </location>
</feature>
<comment type="similarity">
    <text evidence="1">Belongs to the AAA ATPase family. RarA/MGS1/WRNIP1 subfamily.</text>
</comment>
<protein>
    <submittedName>
        <fullName evidence="6">7249_t:CDS:1</fullName>
    </submittedName>
</protein>
<gene>
    <name evidence="6" type="ORF">DEBURN_LOCUS796</name>
</gene>
<dbReference type="GO" id="GO:0017116">
    <property type="term" value="F:single-stranded DNA helicase activity"/>
    <property type="evidence" value="ECO:0007669"/>
    <property type="project" value="TreeGrafter"/>
</dbReference>
<dbReference type="GO" id="GO:0003677">
    <property type="term" value="F:DNA binding"/>
    <property type="evidence" value="ECO:0007669"/>
    <property type="project" value="InterPro"/>
</dbReference>
<feature type="domain" description="AAA+ ATPase" evidence="5">
    <location>
        <begin position="84"/>
        <end position="189"/>
    </location>
</feature>
<dbReference type="FunFam" id="1.20.272.10:FF:000001">
    <property type="entry name" value="Putative AAA family ATPase"/>
    <property type="match status" value="1"/>
</dbReference>
<dbReference type="InterPro" id="IPR032423">
    <property type="entry name" value="AAA_assoc_2"/>
</dbReference>
<dbReference type="InterPro" id="IPR051314">
    <property type="entry name" value="AAA_ATPase_RarA/MGS1/WRNIP1"/>
</dbReference>
<dbReference type="Gene3D" id="1.20.272.10">
    <property type="match status" value="1"/>
</dbReference>
<dbReference type="InterPro" id="IPR027417">
    <property type="entry name" value="P-loop_NTPase"/>
</dbReference>
<evidence type="ECO:0000256" key="1">
    <source>
        <dbReference type="ARBA" id="ARBA00008959"/>
    </source>
</evidence>
<keyword evidence="2" id="KW-0547">Nucleotide-binding</keyword>
<dbReference type="CDD" id="cd00009">
    <property type="entry name" value="AAA"/>
    <property type="match status" value="1"/>
</dbReference>
<evidence type="ECO:0000313" key="7">
    <source>
        <dbReference type="Proteomes" id="UP000789706"/>
    </source>
</evidence>
<dbReference type="Pfam" id="PF16193">
    <property type="entry name" value="AAA_assoc_2"/>
    <property type="match status" value="1"/>
</dbReference>
<keyword evidence="7" id="KW-1185">Reference proteome</keyword>
<organism evidence="6 7">
    <name type="scientific">Diversispora eburnea</name>
    <dbReference type="NCBI Taxonomy" id="1213867"/>
    <lineage>
        <taxon>Eukaryota</taxon>
        <taxon>Fungi</taxon>
        <taxon>Fungi incertae sedis</taxon>
        <taxon>Mucoromycota</taxon>
        <taxon>Glomeromycotina</taxon>
        <taxon>Glomeromycetes</taxon>
        <taxon>Diversisporales</taxon>
        <taxon>Diversisporaceae</taxon>
        <taxon>Diversispora</taxon>
    </lineage>
</organism>
<sequence>MATNKSPRTSPKSKGVINNKRMTEFWSKVATTREESSPQSHPNKQIKTKHVVNNNIPLAANTFVGQQGIAGENGLLRFLIMCDKIPSMILWGPSGTGKTTLAKIIANSTKSIFKEFSGITHVSEDLKKAFNDAKNAKRLIPGTKTIIFIDEIHRFNKGQQDLLSSHMESGDITLIENPSFKLISTLLSRCMICKLNKLSPDEVYDILKRAIQKIQFDQEKVKEVRVSKEYGKFNNQISKEDIMKIFQKSHLPYDKNGDEHYNIVSAFIKSLRGSDANASLYWLGRMLNSGEDPLFIARRLTIFASEDIGVADNNALVLATSTYQACQFIGIPECEINLAHCVTYLAEAPKKYLPSELKRKVFLDVYKPTKRDDNLDNYRHFYYYFDDSRFDNNDNIDNDDDNVKSDNVKSDNVKSDYVKSDYVKSNCVKSDNVDAMKAMKMEQ</sequence>
<feature type="region of interest" description="Disordered" evidence="4">
    <location>
        <begin position="1"/>
        <end position="20"/>
    </location>
</feature>
<dbReference type="GO" id="GO:0005524">
    <property type="term" value="F:ATP binding"/>
    <property type="evidence" value="ECO:0007669"/>
    <property type="project" value="UniProtKB-KW"/>
</dbReference>
<dbReference type="SUPFAM" id="SSF48019">
    <property type="entry name" value="post-AAA+ oligomerization domain-like"/>
    <property type="match status" value="1"/>
</dbReference>
<evidence type="ECO:0000256" key="4">
    <source>
        <dbReference type="SAM" id="MobiDB-lite"/>
    </source>
</evidence>
<dbReference type="PANTHER" id="PTHR13779">
    <property type="entry name" value="WERNER HELICASE-INTERACTING PROTEIN 1 FAMILY MEMBER"/>
    <property type="match status" value="1"/>
</dbReference>
<dbReference type="GO" id="GO:0008047">
    <property type="term" value="F:enzyme activator activity"/>
    <property type="evidence" value="ECO:0007669"/>
    <property type="project" value="TreeGrafter"/>
</dbReference>
<name>A0A9N8YN48_9GLOM</name>
<dbReference type="EMBL" id="CAJVPK010000029">
    <property type="protein sequence ID" value="CAG8435012.1"/>
    <property type="molecule type" value="Genomic_DNA"/>
</dbReference>
<evidence type="ECO:0000256" key="2">
    <source>
        <dbReference type="ARBA" id="ARBA00022741"/>
    </source>
</evidence>
<dbReference type="GO" id="GO:0006271">
    <property type="term" value="P:DNA strand elongation involved in DNA replication"/>
    <property type="evidence" value="ECO:0007669"/>
    <property type="project" value="UniProtKB-ARBA"/>
</dbReference>
<proteinExistence type="inferred from homology"/>
<dbReference type="GO" id="GO:0016887">
    <property type="term" value="F:ATP hydrolysis activity"/>
    <property type="evidence" value="ECO:0007669"/>
    <property type="project" value="InterPro"/>
</dbReference>
<dbReference type="InterPro" id="IPR003593">
    <property type="entry name" value="AAA+_ATPase"/>
</dbReference>
<keyword evidence="3" id="KW-0067">ATP-binding</keyword>
<evidence type="ECO:0000259" key="5">
    <source>
        <dbReference type="SMART" id="SM00382"/>
    </source>
</evidence>
<dbReference type="Pfam" id="PF12002">
    <property type="entry name" value="MgsA_C"/>
    <property type="match status" value="1"/>
</dbReference>